<dbReference type="PANTHER" id="PTHR38764">
    <property type="entry name" value="ACYL CARRIER PROTEIN PHOSPHODIESTERASE"/>
    <property type="match status" value="1"/>
</dbReference>
<dbReference type="EMBL" id="PPSK01000005">
    <property type="protein sequence ID" value="POB04282.1"/>
    <property type="molecule type" value="Genomic_DNA"/>
</dbReference>
<keyword evidence="3" id="KW-0443">Lipid metabolism</keyword>
<evidence type="ECO:0000313" key="5">
    <source>
        <dbReference type="EMBL" id="POB04282.1"/>
    </source>
</evidence>
<dbReference type="AlphaFoldDB" id="A0A2P4EWE9"/>
<dbReference type="InterPro" id="IPR007431">
    <property type="entry name" value="ACP_PD"/>
</dbReference>
<name>A0A2P4EWE9_9GAMM</name>
<dbReference type="RefSeq" id="WP_104737883.1">
    <property type="nucleotide sequence ID" value="NZ_BMHR01000001.1"/>
</dbReference>
<evidence type="ECO:0008006" key="7">
    <source>
        <dbReference type="Google" id="ProtNLM"/>
    </source>
</evidence>
<dbReference type="GO" id="GO:0008770">
    <property type="term" value="F:[acyl-carrier-protein] phosphodiesterase activity"/>
    <property type="evidence" value="ECO:0007669"/>
    <property type="project" value="InterPro"/>
</dbReference>
<evidence type="ECO:0000256" key="4">
    <source>
        <dbReference type="ARBA" id="ARBA00023160"/>
    </source>
</evidence>
<evidence type="ECO:0000256" key="2">
    <source>
        <dbReference type="ARBA" id="ARBA00022801"/>
    </source>
</evidence>
<dbReference type="OrthoDB" id="8442777at2"/>
<dbReference type="GO" id="GO:0006633">
    <property type="term" value="P:fatty acid biosynthetic process"/>
    <property type="evidence" value="ECO:0007669"/>
    <property type="project" value="UniProtKB-KW"/>
</dbReference>
<evidence type="ECO:0000256" key="1">
    <source>
        <dbReference type="ARBA" id="ARBA00022516"/>
    </source>
</evidence>
<protein>
    <recommendedName>
        <fullName evidence="7">Acyl carrier protein phosphodiesterase</fullName>
    </recommendedName>
</protein>
<dbReference type="PANTHER" id="PTHR38764:SF1">
    <property type="entry name" value="ACYL CARRIER PROTEIN PHOSPHODIESTERASE"/>
    <property type="match status" value="1"/>
</dbReference>
<keyword evidence="6" id="KW-1185">Reference proteome</keyword>
<accession>A0A2P4EWE9</accession>
<keyword evidence="4" id="KW-0275">Fatty acid biosynthesis</keyword>
<gene>
    <name evidence="5" type="ORF">C1949_07630</name>
</gene>
<organism evidence="5 6">
    <name type="scientific">Halopseudomonas oceani</name>
    <dbReference type="NCBI Taxonomy" id="1708783"/>
    <lineage>
        <taxon>Bacteria</taxon>
        <taxon>Pseudomonadati</taxon>
        <taxon>Pseudomonadota</taxon>
        <taxon>Gammaproteobacteria</taxon>
        <taxon>Pseudomonadales</taxon>
        <taxon>Pseudomonadaceae</taxon>
        <taxon>Halopseudomonas</taxon>
    </lineage>
</organism>
<dbReference type="Proteomes" id="UP000243451">
    <property type="component" value="Unassembled WGS sequence"/>
</dbReference>
<evidence type="ECO:0000256" key="3">
    <source>
        <dbReference type="ARBA" id="ARBA00023098"/>
    </source>
</evidence>
<sequence>MNFLAHLLLGSQSPEQALGSMLGDFVKGPVQRLDLPEPVREGIVLHRRIDSFTDAHPLVLQSKARVSSERRRFAGILVDMFYDHLLARHWSRFADRQLEDFTQDVYRQLRAQREWMPERAWTVVRYMSEQDWLSSYAELTHLHRAVDNMARRLRRENPLPGGVAELEAAYEAFEADFLAFMPELQRYAEGQAAALTSAASLSTLPPSSSSA</sequence>
<dbReference type="Pfam" id="PF04336">
    <property type="entry name" value="ACP_PD"/>
    <property type="match status" value="1"/>
</dbReference>
<reference evidence="5 6" key="1">
    <citation type="submission" date="2018-01" db="EMBL/GenBank/DDBJ databases">
        <title>Draft genome of the type strain Pseudomonas oceani DSM 100277 isolated from the deep water in Okinawa trough, northwestern Pacific Ocean.</title>
        <authorList>
            <person name="Gomila M."/>
            <person name="Mulet M."/>
            <person name="Garcia-Valdes E."/>
            <person name="Lalucat J."/>
        </authorList>
    </citation>
    <scope>NUCLEOTIDE SEQUENCE [LARGE SCALE GENOMIC DNA]</scope>
    <source>
        <strain evidence="5 6">DSM 100277</strain>
    </source>
</reference>
<dbReference type="PIRSF" id="PIRSF011489">
    <property type="entry name" value="DUF479"/>
    <property type="match status" value="1"/>
</dbReference>
<keyword evidence="1" id="KW-0444">Lipid biosynthesis</keyword>
<evidence type="ECO:0000313" key="6">
    <source>
        <dbReference type="Proteomes" id="UP000243451"/>
    </source>
</evidence>
<keyword evidence="2" id="KW-0378">Hydrolase</keyword>
<proteinExistence type="predicted"/>
<keyword evidence="4" id="KW-0276">Fatty acid metabolism</keyword>
<comment type="caution">
    <text evidence="5">The sequence shown here is derived from an EMBL/GenBank/DDBJ whole genome shotgun (WGS) entry which is preliminary data.</text>
</comment>